<gene>
    <name evidence="2" type="ORF">TWF481_002588</name>
</gene>
<organism evidence="2 3">
    <name type="scientific">Arthrobotrys musiformis</name>
    <dbReference type="NCBI Taxonomy" id="47236"/>
    <lineage>
        <taxon>Eukaryota</taxon>
        <taxon>Fungi</taxon>
        <taxon>Dikarya</taxon>
        <taxon>Ascomycota</taxon>
        <taxon>Pezizomycotina</taxon>
        <taxon>Orbiliomycetes</taxon>
        <taxon>Orbiliales</taxon>
        <taxon>Orbiliaceae</taxon>
        <taxon>Arthrobotrys</taxon>
    </lineage>
</organism>
<dbReference type="Proteomes" id="UP001370758">
    <property type="component" value="Unassembled WGS sequence"/>
</dbReference>
<keyword evidence="3" id="KW-1185">Reference proteome</keyword>
<feature type="region of interest" description="Disordered" evidence="1">
    <location>
        <begin position="1"/>
        <end position="26"/>
    </location>
</feature>
<evidence type="ECO:0000313" key="2">
    <source>
        <dbReference type="EMBL" id="KAK6495539.1"/>
    </source>
</evidence>
<dbReference type="AlphaFoldDB" id="A0AAV9VST2"/>
<comment type="caution">
    <text evidence="2">The sequence shown here is derived from an EMBL/GenBank/DDBJ whole genome shotgun (WGS) entry which is preliminary data.</text>
</comment>
<protein>
    <submittedName>
        <fullName evidence="2">Uncharacterized protein</fullName>
    </submittedName>
</protein>
<reference evidence="2 3" key="1">
    <citation type="submission" date="2023-08" db="EMBL/GenBank/DDBJ databases">
        <authorList>
            <person name="Palmer J.M."/>
        </authorList>
    </citation>
    <scope>NUCLEOTIDE SEQUENCE [LARGE SCALE GENOMIC DNA]</scope>
    <source>
        <strain evidence="2 3">TWF481</strain>
    </source>
</reference>
<name>A0AAV9VST2_9PEZI</name>
<accession>A0AAV9VST2</accession>
<evidence type="ECO:0000256" key="1">
    <source>
        <dbReference type="SAM" id="MobiDB-lite"/>
    </source>
</evidence>
<dbReference type="EMBL" id="JAVHJL010000012">
    <property type="protein sequence ID" value="KAK6495539.1"/>
    <property type="molecule type" value="Genomic_DNA"/>
</dbReference>
<evidence type="ECO:0000313" key="3">
    <source>
        <dbReference type="Proteomes" id="UP001370758"/>
    </source>
</evidence>
<proteinExistence type="predicted"/>
<sequence length="85" mass="9683">MYLSQQADPSCKERHDATAVGTDVSQPRPTKRLLKLQGLFQYLPTASTVPSSHHGYGAATFTHHFLREKPDRRRIKRERILAVVI</sequence>